<name>A0ABS8P6I2_9PSEU</name>
<keyword evidence="5" id="KW-1185">Reference proteome</keyword>
<dbReference type="InterPro" id="IPR050300">
    <property type="entry name" value="GDXG_lipolytic_enzyme"/>
</dbReference>
<dbReference type="GO" id="GO:0016787">
    <property type="term" value="F:hydrolase activity"/>
    <property type="evidence" value="ECO:0007669"/>
    <property type="project" value="UniProtKB-KW"/>
</dbReference>
<proteinExistence type="inferred from homology"/>
<dbReference type="SUPFAM" id="SSF53474">
    <property type="entry name" value="alpha/beta-Hydrolases"/>
    <property type="match status" value="1"/>
</dbReference>
<evidence type="ECO:0000259" key="3">
    <source>
        <dbReference type="Pfam" id="PF07859"/>
    </source>
</evidence>
<evidence type="ECO:0000256" key="2">
    <source>
        <dbReference type="ARBA" id="ARBA00022801"/>
    </source>
</evidence>
<sequence>MKFPILRRVLRALVGLPRPAKRAIAGRRVERDGQVLDLDVQMILKLIALAAGPGEDPPLVDQRKLTDEAASGLAEVTRGVTSRAVSIPVPVGPTRDVPGVLDARLYEPDDLAGSSSGLLLFFHGGGFALGSVLSGDPLCRALAQQAGARVLSVEYRLAPEHPFPAGLSDAVEALRHVVAHREEYRAGAIAVGGDSAGANLALTSAHQLARRGEPTAEFVLALYPVTDAGRSGGSRELFAEGFGLRTVDVEWFEGLYLPEGLDPIRPTALLEAEDLGVMPPAYVATAGFDPLRDEGEELVSALRAAGVPTVAHRFPGLVHGYAGFAGLVPAARDAVLDAASALRAGIALTGTPAERSHGGRMANEGAVADRA</sequence>
<reference evidence="4 5" key="1">
    <citation type="submission" date="2021-11" db="EMBL/GenBank/DDBJ databases">
        <title>Draft genome sequence of Actinomycetospora sp. SF1 isolated from the rhizosphere soil.</title>
        <authorList>
            <person name="Duangmal K."/>
            <person name="Chantavorakit T."/>
        </authorList>
    </citation>
    <scope>NUCLEOTIDE SEQUENCE [LARGE SCALE GENOMIC DNA]</scope>
    <source>
        <strain evidence="4 5">TBRC 5722</strain>
    </source>
</reference>
<dbReference type="Proteomes" id="UP001199469">
    <property type="component" value="Unassembled WGS sequence"/>
</dbReference>
<evidence type="ECO:0000313" key="4">
    <source>
        <dbReference type="EMBL" id="MCD2193847.1"/>
    </source>
</evidence>
<dbReference type="Pfam" id="PF07859">
    <property type="entry name" value="Abhydrolase_3"/>
    <property type="match status" value="1"/>
</dbReference>
<comment type="caution">
    <text evidence="4">The sequence shown here is derived from an EMBL/GenBank/DDBJ whole genome shotgun (WGS) entry which is preliminary data.</text>
</comment>
<gene>
    <name evidence="4" type="ORF">LQ327_10720</name>
</gene>
<dbReference type="InterPro" id="IPR013094">
    <property type="entry name" value="AB_hydrolase_3"/>
</dbReference>
<evidence type="ECO:0000313" key="5">
    <source>
        <dbReference type="Proteomes" id="UP001199469"/>
    </source>
</evidence>
<accession>A0ABS8P6I2</accession>
<feature type="domain" description="Alpha/beta hydrolase fold-3" evidence="3">
    <location>
        <begin position="119"/>
        <end position="322"/>
    </location>
</feature>
<keyword evidence="2 4" id="KW-0378">Hydrolase</keyword>
<dbReference type="PROSITE" id="PS01173">
    <property type="entry name" value="LIPASE_GDXG_HIS"/>
    <property type="match status" value="1"/>
</dbReference>
<dbReference type="PANTHER" id="PTHR48081:SF8">
    <property type="entry name" value="ALPHA_BETA HYDROLASE FOLD-3 DOMAIN-CONTAINING PROTEIN-RELATED"/>
    <property type="match status" value="1"/>
</dbReference>
<dbReference type="InterPro" id="IPR029058">
    <property type="entry name" value="AB_hydrolase_fold"/>
</dbReference>
<dbReference type="RefSeq" id="WP_230732809.1">
    <property type="nucleotide sequence ID" value="NZ_JAJNDB010000001.1"/>
</dbReference>
<evidence type="ECO:0000256" key="1">
    <source>
        <dbReference type="ARBA" id="ARBA00010515"/>
    </source>
</evidence>
<organism evidence="4 5">
    <name type="scientific">Actinomycetospora endophytica</name>
    <dbReference type="NCBI Taxonomy" id="2291215"/>
    <lineage>
        <taxon>Bacteria</taxon>
        <taxon>Bacillati</taxon>
        <taxon>Actinomycetota</taxon>
        <taxon>Actinomycetes</taxon>
        <taxon>Pseudonocardiales</taxon>
        <taxon>Pseudonocardiaceae</taxon>
        <taxon>Actinomycetospora</taxon>
    </lineage>
</organism>
<dbReference type="PANTHER" id="PTHR48081">
    <property type="entry name" value="AB HYDROLASE SUPERFAMILY PROTEIN C4A8.06C"/>
    <property type="match status" value="1"/>
</dbReference>
<comment type="similarity">
    <text evidence="1">Belongs to the 'GDXG' lipolytic enzyme family.</text>
</comment>
<dbReference type="InterPro" id="IPR002168">
    <property type="entry name" value="Lipase_GDXG_HIS_AS"/>
</dbReference>
<dbReference type="EMBL" id="JAJNDB010000001">
    <property type="protein sequence ID" value="MCD2193847.1"/>
    <property type="molecule type" value="Genomic_DNA"/>
</dbReference>
<dbReference type="Gene3D" id="3.40.50.1820">
    <property type="entry name" value="alpha/beta hydrolase"/>
    <property type="match status" value="1"/>
</dbReference>
<protein>
    <submittedName>
        <fullName evidence="4">Alpha/beta hydrolase</fullName>
    </submittedName>
</protein>